<feature type="domain" description="MRH" evidence="12">
    <location>
        <begin position="40"/>
        <end position="264"/>
    </location>
</feature>
<dbReference type="InterPro" id="IPR028927">
    <property type="entry name" value="Man-6-P_rcpt"/>
</dbReference>
<feature type="transmembrane region" description="Helical" evidence="10">
    <location>
        <begin position="278"/>
        <end position="297"/>
    </location>
</feature>
<evidence type="ECO:0000313" key="13">
    <source>
        <dbReference type="EMBL" id="KAK0630875.1"/>
    </source>
</evidence>
<dbReference type="GO" id="GO:0005770">
    <property type="term" value="C:late endosome"/>
    <property type="evidence" value="ECO:0007669"/>
    <property type="project" value="TreeGrafter"/>
</dbReference>
<evidence type="ECO:0000259" key="12">
    <source>
        <dbReference type="PROSITE" id="PS51914"/>
    </source>
</evidence>
<dbReference type="SUPFAM" id="SSF50911">
    <property type="entry name" value="Mannose 6-phosphate receptor domain"/>
    <property type="match status" value="1"/>
</dbReference>
<dbReference type="InterPro" id="IPR044865">
    <property type="entry name" value="MRH_dom"/>
</dbReference>
<dbReference type="EMBL" id="JAULSR010000002">
    <property type="protein sequence ID" value="KAK0630875.1"/>
    <property type="molecule type" value="Genomic_DNA"/>
</dbReference>
<gene>
    <name evidence="13" type="ORF">B0T17DRAFT_616476</name>
</gene>
<dbReference type="Proteomes" id="UP001174934">
    <property type="component" value="Unassembled WGS sequence"/>
</dbReference>
<keyword evidence="6 10" id="KW-0472">Membrane</keyword>
<keyword evidence="7" id="KW-1015">Disulfide bond</keyword>
<dbReference type="AlphaFoldDB" id="A0AA40CA86"/>
<evidence type="ECO:0000256" key="5">
    <source>
        <dbReference type="ARBA" id="ARBA00022989"/>
    </source>
</evidence>
<feature type="chain" id="PRO_5041319751" evidence="11">
    <location>
        <begin position="24"/>
        <end position="374"/>
    </location>
</feature>
<protein>
    <submittedName>
        <fullName evidence="13">Mannose-6-phosphate receptor binding domain-containing protein</fullName>
    </submittedName>
</protein>
<sequence length="374" mass="41289">MHPQTPRGLLVAALIAMASVVYADDKEPTKSTQTTTAVITSCVATSTSGAFYDLRPDMAVAVVEGAKPLKGAPTADYLARGYDYGSNFTLNICGSVVKTVEDVVGLDKAAWKNVSAYYESKGKVYSLGQESGTLTPRGRKLVLRYAGGSPCGTSDSKNADKRAGSSVHEGATYRDYDEDDEYDRQHNTKFKDDDKEKDKEKGKDSDKDKNKGKDKDSAARRKSTVISFLCDRDADTPTTASFVGTDPDECAYFFEVRSQHACAGAEPHTPGSVGPGSVFAIIFFIAVLVYIFGGIFYQRTVMHARGWRQLPNYSMWAGMWSFIKDFFIILTSSCARFLPSRRGYRSLSISPNGRSRNREDENRLIDQLDEEWDD</sequence>
<comment type="caution">
    <text evidence="13">The sequence shown here is derived from an EMBL/GenBank/DDBJ whole genome shotgun (WGS) entry which is preliminary data.</text>
</comment>
<evidence type="ECO:0000256" key="8">
    <source>
        <dbReference type="ARBA" id="ARBA00023180"/>
    </source>
</evidence>
<keyword evidence="4 11" id="KW-0732">Signal</keyword>
<dbReference type="Gene3D" id="2.70.130.10">
    <property type="entry name" value="Mannose-6-phosphate receptor binding domain"/>
    <property type="match status" value="2"/>
</dbReference>
<keyword evidence="5 10" id="KW-1133">Transmembrane helix</keyword>
<evidence type="ECO:0000256" key="7">
    <source>
        <dbReference type="ARBA" id="ARBA00023157"/>
    </source>
</evidence>
<keyword evidence="8" id="KW-0325">Glycoprotein</keyword>
<dbReference type="GO" id="GO:0000139">
    <property type="term" value="C:Golgi membrane"/>
    <property type="evidence" value="ECO:0007669"/>
    <property type="project" value="UniProtKB-SubCell"/>
</dbReference>
<evidence type="ECO:0000256" key="2">
    <source>
        <dbReference type="ARBA" id="ARBA00022448"/>
    </source>
</evidence>
<evidence type="ECO:0000256" key="6">
    <source>
        <dbReference type="ARBA" id="ARBA00023136"/>
    </source>
</evidence>
<feature type="region of interest" description="Disordered" evidence="9">
    <location>
        <begin position="150"/>
        <end position="219"/>
    </location>
</feature>
<keyword evidence="14" id="KW-1185">Reference proteome</keyword>
<feature type="compositionally biased region" description="Basic and acidic residues" evidence="9">
    <location>
        <begin position="183"/>
        <end position="219"/>
    </location>
</feature>
<evidence type="ECO:0000256" key="1">
    <source>
        <dbReference type="ARBA" id="ARBA00004308"/>
    </source>
</evidence>
<dbReference type="GO" id="GO:0010008">
    <property type="term" value="C:endosome membrane"/>
    <property type="evidence" value="ECO:0007669"/>
    <property type="project" value="UniProtKB-SubCell"/>
</dbReference>
<evidence type="ECO:0000256" key="9">
    <source>
        <dbReference type="SAM" id="MobiDB-lite"/>
    </source>
</evidence>
<proteinExistence type="predicted"/>
<accession>A0AA40CA86</accession>
<evidence type="ECO:0000256" key="11">
    <source>
        <dbReference type="SAM" id="SignalP"/>
    </source>
</evidence>
<feature type="signal peptide" evidence="11">
    <location>
        <begin position="1"/>
        <end position="23"/>
    </location>
</feature>
<keyword evidence="13" id="KW-0675">Receptor</keyword>
<evidence type="ECO:0000313" key="14">
    <source>
        <dbReference type="Proteomes" id="UP001174934"/>
    </source>
</evidence>
<dbReference type="Pfam" id="PF02157">
    <property type="entry name" value="Man-6-P_recep"/>
    <property type="match status" value="1"/>
</dbReference>
<organism evidence="13 14">
    <name type="scientific">Bombardia bombarda</name>
    <dbReference type="NCBI Taxonomy" id="252184"/>
    <lineage>
        <taxon>Eukaryota</taxon>
        <taxon>Fungi</taxon>
        <taxon>Dikarya</taxon>
        <taxon>Ascomycota</taxon>
        <taxon>Pezizomycotina</taxon>
        <taxon>Sordariomycetes</taxon>
        <taxon>Sordariomycetidae</taxon>
        <taxon>Sordariales</taxon>
        <taxon>Lasiosphaeriaceae</taxon>
        <taxon>Bombardia</taxon>
    </lineage>
</organism>
<evidence type="ECO:0000256" key="4">
    <source>
        <dbReference type="ARBA" id="ARBA00022729"/>
    </source>
</evidence>
<dbReference type="PANTHER" id="PTHR15071:SF0">
    <property type="entry name" value="MANNOSE 6-PHOSPHATE RECEPTOR-LIKE PROTEIN 1"/>
    <property type="match status" value="1"/>
</dbReference>
<keyword evidence="3 10" id="KW-0812">Transmembrane</keyword>
<dbReference type="PROSITE" id="PS51914">
    <property type="entry name" value="MRH"/>
    <property type="match status" value="1"/>
</dbReference>
<dbReference type="PANTHER" id="PTHR15071">
    <property type="entry name" value="MANNOSE-6-PHOSPHATE RECEPTOR FAMILY MEMBER"/>
    <property type="match status" value="1"/>
</dbReference>
<reference evidence="13" key="1">
    <citation type="submission" date="2023-06" db="EMBL/GenBank/DDBJ databases">
        <title>Genome-scale phylogeny and comparative genomics of the fungal order Sordariales.</title>
        <authorList>
            <consortium name="Lawrence Berkeley National Laboratory"/>
            <person name="Hensen N."/>
            <person name="Bonometti L."/>
            <person name="Westerberg I."/>
            <person name="Brannstrom I.O."/>
            <person name="Guillou S."/>
            <person name="Cros-Aarteil S."/>
            <person name="Calhoun S."/>
            <person name="Haridas S."/>
            <person name="Kuo A."/>
            <person name="Mondo S."/>
            <person name="Pangilinan J."/>
            <person name="Riley R."/>
            <person name="LaButti K."/>
            <person name="Andreopoulos B."/>
            <person name="Lipzen A."/>
            <person name="Chen C."/>
            <person name="Yanf M."/>
            <person name="Daum C."/>
            <person name="Ng V."/>
            <person name="Clum A."/>
            <person name="Steindorff A."/>
            <person name="Ohm R."/>
            <person name="Martin F."/>
            <person name="Silar P."/>
            <person name="Natvig D."/>
            <person name="Lalanne C."/>
            <person name="Gautier V."/>
            <person name="Ament-velasquez S.L."/>
            <person name="Kruys A."/>
            <person name="Hutchinson M.I."/>
            <person name="Powell A.J."/>
            <person name="Barry K."/>
            <person name="Miller A.N."/>
            <person name="Grigoriev I.V."/>
            <person name="Debuchy R."/>
            <person name="Gladieux P."/>
            <person name="Thoren M.H."/>
            <person name="Johannesson H."/>
        </authorList>
    </citation>
    <scope>NUCLEOTIDE SEQUENCE</scope>
    <source>
        <strain evidence="13">SMH3391-2</strain>
    </source>
</reference>
<evidence type="ECO:0000256" key="10">
    <source>
        <dbReference type="SAM" id="Phobius"/>
    </source>
</evidence>
<dbReference type="GO" id="GO:0007034">
    <property type="term" value="P:vacuolar transport"/>
    <property type="evidence" value="ECO:0007669"/>
    <property type="project" value="TreeGrafter"/>
</dbReference>
<evidence type="ECO:0000256" key="3">
    <source>
        <dbReference type="ARBA" id="ARBA00022692"/>
    </source>
</evidence>
<dbReference type="InterPro" id="IPR009011">
    <property type="entry name" value="Man6P_isomerase_rcpt-bd_dom_sf"/>
</dbReference>
<name>A0AA40CA86_9PEZI</name>
<comment type="subcellular location">
    <subcellularLocation>
        <location evidence="1">Endomembrane system</location>
    </subcellularLocation>
</comment>
<keyword evidence="2" id="KW-0813">Transport</keyword>